<comment type="caution">
    <text evidence="3">The sequence shown here is derived from an EMBL/GenBank/DDBJ whole genome shotgun (WGS) entry which is preliminary data.</text>
</comment>
<gene>
    <name evidence="3" type="ORF">GT003_14310</name>
</gene>
<dbReference type="InterPro" id="IPR019734">
    <property type="entry name" value="TPR_rpt"/>
</dbReference>
<reference evidence="3 4" key="1">
    <citation type="submission" date="2020-01" db="EMBL/GenBank/DDBJ databases">
        <title>Paenibacillus soybeanensis sp. nov. isolated from the nodules of soybean (Glycine max(L.) Merr).</title>
        <authorList>
            <person name="Wang H."/>
        </authorList>
    </citation>
    <scope>NUCLEOTIDE SEQUENCE [LARGE SCALE GENOMIC DNA]</scope>
    <source>
        <strain evidence="3 4">DSM 23054</strain>
    </source>
</reference>
<dbReference type="Gene3D" id="1.25.40.10">
    <property type="entry name" value="Tetratricopeptide repeat domain"/>
    <property type="match status" value="1"/>
</dbReference>
<accession>A0A7X4YPK8</accession>
<keyword evidence="4" id="KW-1185">Reference proteome</keyword>
<dbReference type="EMBL" id="JAAAMU010000006">
    <property type="protein sequence ID" value="NBC70168.1"/>
    <property type="molecule type" value="Genomic_DNA"/>
</dbReference>
<organism evidence="3 4">
    <name type="scientific">Paenibacillus sacheonensis</name>
    <dbReference type="NCBI Taxonomy" id="742054"/>
    <lineage>
        <taxon>Bacteria</taxon>
        <taxon>Bacillati</taxon>
        <taxon>Bacillota</taxon>
        <taxon>Bacilli</taxon>
        <taxon>Bacillales</taxon>
        <taxon>Paenibacillaceae</taxon>
        <taxon>Paenibacillus</taxon>
    </lineage>
</organism>
<evidence type="ECO:0000256" key="1">
    <source>
        <dbReference type="PROSITE-ProRule" id="PRU00339"/>
    </source>
</evidence>
<evidence type="ECO:0000313" key="3">
    <source>
        <dbReference type="EMBL" id="NBC70168.1"/>
    </source>
</evidence>
<feature type="repeat" description="TPR" evidence="1">
    <location>
        <begin position="80"/>
        <end position="113"/>
    </location>
</feature>
<protein>
    <submittedName>
        <fullName evidence="3">Tetratricopeptide repeat protein</fullName>
    </submittedName>
</protein>
<dbReference type="Pfam" id="PF12688">
    <property type="entry name" value="TPR_5"/>
    <property type="match status" value="1"/>
</dbReference>
<dbReference type="InterPro" id="IPR041656">
    <property type="entry name" value="TPR_5"/>
</dbReference>
<evidence type="ECO:0000313" key="4">
    <source>
        <dbReference type="Proteomes" id="UP000558113"/>
    </source>
</evidence>
<feature type="domain" description="Tetratrico peptide repeat group 5" evidence="2">
    <location>
        <begin position="44"/>
        <end position="164"/>
    </location>
</feature>
<dbReference type="Proteomes" id="UP000558113">
    <property type="component" value="Unassembled WGS sequence"/>
</dbReference>
<dbReference type="InterPro" id="IPR011990">
    <property type="entry name" value="TPR-like_helical_dom_sf"/>
</dbReference>
<dbReference type="OrthoDB" id="193829at2"/>
<evidence type="ECO:0000259" key="2">
    <source>
        <dbReference type="Pfam" id="PF12688"/>
    </source>
</evidence>
<dbReference type="SUPFAM" id="SSF48452">
    <property type="entry name" value="TPR-like"/>
    <property type="match status" value="1"/>
</dbReference>
<dbReference type="AlphaFoldDB" id="A0A7X4YPK8"/>
<keyword evidence="1" id="KW-0802">TPR repeat</keyword>
<name>A0A7X4YPK8_9BACL</name>
<dbReference type="RefSeq" id="WP_161698815.1">
    <property type="nucleotide sequence ID" value="NZ_JAAAMU010000006.1"/>
</dbReference>
<dbReference type="PROSITE" id="PS50005">
    <property type="entry name" value="TPR"/>
    <property type="match status" value="1"/>
</dbReference>
<sequence>MNRNELNRLIERREEGRAKQDQAMLAEVREQLLTLLAHYPDDAQINYQTGIAHDNSGLGREAIPYYERALALGLAGPDLERCLMGLGSTYRYWGHYEQAVSTLRRGAEEFPDNRAIQVFLAMALYNRQSYKESVEQLIATLMETTADEKLLYFKRSILGYAEDLDETAE</sequence>
<proteinExistence type="predicted"/>